<organism evidence="4">
    <name type="scientific">Thelazia callipaeda</name>
    <name type="common">Oriental eyeworm</name>
    <name type="synonym">Parasitic nematode</name>
    <dbReference type="NCBI Taxonomy" id="103827"/>
    <lineage>
        <taxon>Eukaryota</taxon>
        <taxon>Metazoa</taxon>
        <taxon>Ecdysozoa</taxon>
        <taxon>Nematoda</taxon>
        <taxon>Chromadorea</taxon>
        <taxon>Rhabditida</taxon>
        <taxon>Spirurina</taxon>
        <taxon>Spiruromorpha</taxon>
        <taxon>Thelazioidea</taxon>
        <taxon>Thelaziidae</taxon>
        <taxon>Thelazia</taxon>
    </lineage>
</organism>
<evidence type="ECO:0000313" key="2">
    <source>
        <dbReference type="EMBL" id="VDN06995.1"/>
    </source>
</evidence>
<sequence>MDSTLRRPSCSELHDFQSQTIAASGSVSNETLSPVCQLYRRKKFYLQQNYDYIYMFNNRLRNRLYHVKKEINYLKRLKRILCQRLYTFRDPFMDSCLEIPDNDPLTPPMEKFSGESAGKPSSNLKKKKAAEVKRVNQQASEVSSMAELAKNSVISIIDSVITESHEERVRATQNFGNQQISLHNSGLTNLNGATHNITRPEDVSQVYRLY</sequence>
<feature type="region of interest" description="Disordered" evidence="1">
    <location>
        <begin position="107"/>
        <end position="127"/>
    </location>
</feature>
<dbReference type="STRING" id="103827.A0A0N5D8E9"/>
<name>A0A0N5D8E9_THECL</name>
<dbReference type="Proteomes" id="UP000276776">
    <property type="component" value="Unassembled WGS sequence"/>
</dbReference>
<reference evidence="2 3" key="2">
    <citation type="submission" date="2018-11" db="EMBL/GenBank/DDBJ databases">
        <authorList>
            <consortium name="Pathogen Informatics"/>
        </authorList>
    </citation>
    <scope>NUCLEOTIDE SEQUENCE [LARGE SCALE GENOMIC DNA]</scope>
</reference>
<accession>A0A0N5D8E9</accession>
<keyword evidence="3" id="KW-1185">Reference proteome</keyword>
<dbReference type="OrthoDB" id="5875701at2759"/>
<gene>
    <name evidence="2" type="ORF">TCLT_LOCUS9368</name>
</gene>
<dbReference type="EMBL" id="UYYF01004782">
    <property type="protein sequence ID" value="VDN06995.1"/>
    <property type="molecule type" value="Genomic_DNA"/>
</dbReference>
<evidence type="ECO:0000256" key="1">
    <source>
        <dbReference type="SAM" id="MobiDB-lite"/>
    </source>
</evidence>
<evidence type="ECO:0000313" key="4">
    <source>
        <dbReference type="WBParaSite" id="TCLT_0000937901-mRNA-1"/>
    </source>
</evidence>
<reference evidence="4" key="1">
    <citation type="submission" date="2017-02" db="UniProtKB">
        <authorList>
            <consortium name="WormBaseParasite"/>
        </authorList>
    </citation>
    <scope>IDENTIFICATION</scope>
</reference>
<dbReference type="WBParaSite" id="TCLT_0000937901-mRNA-1">
    <property type="protein sequence ID" value="TCLT_0000937901-mRNA-1"/>
    <property type="gene ID" value="TCLT_0000937901"/>
</dbReference>
<evidence type="ECO:0000313" key="3">
    <source>
        <dbReference type="Proteomes" id="UP000276776"/>
    </source>
</evidence>
<proteinExistence type="predicted"/>
<dbReference type="AlphaFoldDB" id="A0A0N5D8E9"/>
<protein>
    <submittedName>
        <fullName evidence="2 4">Uncharacterized protein</fullName>
    </submittedName>
</protein>